<feature type="domain" description="Calcineurin-like phosphoesterase" evidence="1">
    <location>
        <begin position="1"/>
        <end position="217"/>
    </location>
</feature>
<accession>A0ABS2GHP9</accession>
<dbReference type="Pfam" id="PF00149">
    <property type="entry name" value="Metallophos"/>
    <property type="match status" value="1"/>
</dbReference>
<dbReference type="PANTHER" id="PTHR31302">
    <property type="entry name" value="TRANSMEMBRANE PROTEIN WITH METALLOPHOSPHOESTERASE DOMAIN-RELATED"/>
    <property type="match status" value="1"/>
</dbReference>
<evidence type="ECO:0000313" key="2">
    <source>
        <dbReference type="EMBL" id="MBM6912679.1"/>
    </source>
</evidence>
<dbReference type="PIRSF" id="PIRSF033094">
    <property type="entry name" value="Pesterase_CT488"/>
    <property type="match status" value="1"/>
</dbReference>
<sequence>MKIFAIGDLHLSGTPPQKPMDVFGEHWHNHWEKIRTHWQQSVADDDIVFIVGDTSWAMRLDAALEDLQSIMTLPGQKYIIRGNHDYWWTGVSKMTKVTDGGLTFLQGHGLAVPASLTPQSAVLLAFGGTRGYLCPNDGGFTPDTDNSIYARELLRTEAALKEMDTAITKLSATTDAPPLRILLLHYPPFNDKNEASGFTELMERYHVDHCIFGHLHDSLSFSRIPESAGHTRLHLVSADYMNFSLKQIL</sequence>
<dbReference type="EMBL" id="JACJLA010000007">
    <property type="protein sequence ID" value="MBM6912679.1"/>
    <property type="molecule type" value="Genomic_DNA"/>
</dbReference>
<dbReference type="PANTHER" id="PTHR31302:SF22">
    <property type="entry name" value="PHOSPHOESTERASE"/>
    <property type="match status" value="1"/>
</dbReference>
<dbReference type="RefSeq" id="WP_205087767.1">
    <property type="nucleotide sequence ID" value="NZ_JACJLA010000007.1"/>
</dbReference>
<evidence type="ECO:0000259" key="1">
    <source>
        <dbReference type="Pfam" id="PF00149"/>
    </source>
</evidence>
<dbReference type="Gene3D" id="3.60.21.10">
    <property type="match status" value="1"/>
</dbReference>
<comment type="caution">
    <text evidence="2">The sequence shown here is derived from an EMBL/GenBank/DDBJ whole genome shotgun (WGS) entry which is preliminary data.</text>
</comment>
<evidence type="ECO:0000313" key="3">
    <source>
        <dbReference type="Proteomes" id="UP000707138"/>
    </source>
</evidence>
<proteinExistence type="predicted"/>
<keyword evidence="3" id="KW-1185">Reference proteome</keyword>
<dbReference type="InterPro" id="IPR004843">
    <property type="entry name" value="Calcineurin-like_PHP"/>
</dbReference>
<reference evidence="2 3" key="1">
    <citation type="journal article" date="2021" name="Sci. Rep.">
        <title>The distribution of antibiotic resistance genes in chicken gut microbiota commensals.</title>
        <authorList>
            <person name="Juricova H."/>
            <person name="Matiasovicova J."/>
            <person name="Kubasova T."/>
            <person name="Cejkova D."/>
            <person name="Rychlik I."/>
        </authorList>
    </citation>
    <scope>NUCLEOTIDE SEQUENCE [LARGE SCALE GENOMIC DNA]</scope>
    <source>
        <strain evidence="2 3">An537</strain>
    </source>
</reference>
<name>A0ABS2GHP9_9FIRM</name>
<organism evidence="2 3">
    <name type="scientific">Veillonella magna</name>
    <dbReference type="NCBI Taxonomy" id="464322"/>
    <lineage>
        <taxon>Bacteria</taxon>
        <taxon>Bacillati</taxon>
        <taxon>Bacillota</taxon>
        <taxon>Negativicutes</taxon>
        <taxon>Veillonellales</taxon>
        <taxon>Veillonellaceae</taxon>
        <taxon>Veillonella</taxon>
    </lineage>
</organism>
<gene>
    <name evidence="2" type="ORF">H6A01_04995</name>
</gene>
<dbReference type="SUPFAM" id="SSF56300">
    <property type="entry name" value="Metallo-dependent phosphatases"/>
    <property type="match status" value="1"/>
</dbReference>
<protein>
    <submittedName>
        <fullName evidence="2">Metallophosphoesterase</fullName>
    </submittedName>
</protein>
<dbReference type="InterPro" id="IPR029052">
    <property type="entry name" value="Metallo-depent_PP-like"/>
</dbReference>
<dbReference type="Proteomes" id="UP000707138">
    <property type="component" value="Unassembled WGS sequence"/>
</dbReference>
<dbReference type="InterPro" id="IPR014578">
    <property type="entry name" value="Pesterase_CT488"/>
</dbReference>
<dbReference type="InterPro" id="IPR051158">
    <property type="entry name" value="Metallophosphoesterase_sf"/>
</dbReference>